<feature type="region of interest" description="Disordered" evidence="3">
    <location>
        <begin position="246"/>
        <end position="268"/>
    </location>
</feature>
<evidence type="ECO:0000256" key="4">
    <source>
        <dbReference type="SAM" id="SignalP"/>
    </source>
</evidence>
<proteinExistence type="inferred from homology"/>
<reference evidence="5 6" key="1">
    <citation type="journal article" date="2018" name="ISME J.">
        <title>Endosymbiont genomes yield clues of tubeworm success.</title>
        <authorList>
            <person name="Li Y."/>
            <person name="Liles M.R."/>
            <person name="Halanych K.M."/>
        </authorList>
    </citation>
    <scope>NUCLEOTIDE SEQUENCE [LARGE SCALE GENOMIC DNA]</scope>
    <source>
        <strain evidence="5">A1464</strain>
    </source>
</reference>
<dbReference type="EMBL" id="QFXC01000011">
    <property type="protein sequence ID" value="RDH82847.1"/>
    <property type="molecule type" value="Genomic_DNA"/>
</dbReference>
<gene>
    <name evidence="5" type="ORF">DIZ80_11285</name>
</gene>
<dbReference type="PRINTS" id="PR01805">
    <property type="entry name" value="VACJLIPOPROT"/>
</dbReference>
<dbReference type="AlphaFoldDB" id="A0A370DEW4"/>
<dbReference type="GO" id="GO:0016020">
    <property type="term" value="C:membrane"/>
    <property type="evidence" value="ECO:0007669"/>
    <property type="project" value="InterPro"/>
</dbReference>
<accession>A0A370DEW4</accession>
<comment type="caution">
    <text evidence="5">The sequence shown here is derived from an EMBL/GenBank/DDBJ whole genome shotgun (WGS) entry which is preliminary data.</text>
</comment>
<evidence type="ECO:0000313" key="5">
    <source>
        <dbReference type="EMBL" id="RDH82847.1"/>
    </source>
</evidence>
<dbReference type="Proteomes" id="UP000254266">
    <property type="component" value="Unassembled WGS sequence"/>
</dbReference>
<dbReference type="PROSITE" id="PS51257">
    <property type="entry name" value="PROKAR_LIPOPROTEIN"/>
    <property type="match status" value="1"/>
</dbReference>
<evidence type="ECO:0000256" key="1">
    <source>
        <dbReference type="ARBA" id="ARBA00010634"/>
    </source>
</evidence>
<feature type="chain" id="PRO_5016942978" evidence="4">
    <location>
        <begin position="24"/>
        <end position="268"/>
    </location>
</feature>
<evidence type="ECO:0000256" key="3">
    <source>
        <dbReference type="SAM" id="MobiDB-lite"/>
    </source>
</evidence>
<feature type="signal peptide" evidence="4">
    <location>
        <begin position="1"/>
        <end position="23"/>
    </location>
</feature>
<name>A0A370DEW4_9GAMM</name>
<evidence type="ECO:0000313" key="6">
    <source>
        <dbReference type="Proteomes" id="UP000254266"/>
    </source>
</evidence>
<dbReference type="GO" id="GO:0120010">
    <property type="term" value="P:intermembrane phospholipid transfer"/>
    <property type="evidence" value="ECO:0007669"/>
    <property type="project" value="TreeGrafter"/>
</dbReference>
<dbReference type="InterPro" id="IPR007428">
    <property type="entry name" value="MlaA"/>
</dbReference>
<keyword evidence="2 4" id="KW-0732">Signal</keyword>
<comment type="similarity">
    <text evidence="1">Belongs to the MlaA family.</text>
</comment>
<dbReference type="PANTHER" id="PTHR30035:SF3">
    <property type="entry name" value="INTERMEMBRANE PHOSPHOLIPID TRANSPORT SYSTEM LIPOPROTEIN MLAA"/>
    <property type="match status" value="1"/>
</dbReference>
<keyword evidence="6" id="KW-1185">Reference proteome</keyword>
<evidence type="ECO:0000256" key="2">
    <source>
        <dbReference type="ARBA" id="ARBA00022729"/>
    </source>
</evidence>
<sequence length="268" mass="30056">MKSIYIKYLILLTSLITTGCASVSGPSDPRDPLESYNRAAYAFNDGFDEYLLKPVAKGYDAVTPDPVIKGVNNFFSNLDDVIVIFNDLLQLKPLQFASDTGRFIINSTLGLAGLIDWASDMNMPKHQEDFGQTLGYWGVPQGPYLVIPFWGPSTIRDGAGLLVDSAQFDPVWQEVENGFPMEHRERGLSWGVTVVKAVDTRASLLKAENILNEAALDRYTFIREAFLQRRQNLVYDGNPPEEEIEFNEDELFDFDEPETPSDKPGSTR</sequence>
<dbReference type="Pfam" id="PF04333">
    <property type="entry name" value="MlaA"/>
    <property type="match status" value="1"/>
</dbReference>
<organism evidence="5 6">
    <name type="scientific">endosymbiont of Galathealinum brachiosum</name>
    <dbReference type="NCBI Taxonomy" id="2200906"/>
    <lineage>
        <taxon>Bacteria</taxon>
        <taxon>Pseudomonadati</taxon>
        <taxon>Pseudomonadota</taxon>
        <taxon>Gammaproteobacteria</taxon>
        <taxon>sulfur-oxidizing symbionts</taxon>
    </lineage>
</organism>
<protein>
    <submittedName>
        <fullName evidence="5">ABC transporter</fullName>
    </submittedName>
</protein>
<dbReference type="PANTHER" id="PTHR30035">
    <property type="entry name" value="LIPOPROTEIN VACJ-RELATED"/>
    <property type="match status" value="1"/>
</dbReference>
<feature type="compositionally biased region" description="Acidic residues" evidence="3">
    <location>
        <begin position="246"/>
        <end position="259"/>
    </location>
</feature>